<dbReference type="InterPro" id="IPR033116">
    <property type="entry name" value="TRYPSIN_SER"/>
</dbReference>
<dbReference type="PROSITE" id="PS00135">
    <property type="entry name" value="TRYPSIN_SER"/>
    <property type="match status" value="1"/>
</dbReference>
<proteinExistence type="inferred from homology"/>
<organism evidence="4 5">
    <name type="scientific">Diploscapter pachys</name>
    <dbReference type="NCBI Taxonomy" id="2018661"/>
    <lineage>
        <taxon>Eukaryota</taxon>
        <taxon>Metazoa</taxon>
        <taxon>Ecdysozoa</taxon>
        <taxon>Nematoda</taxon>
        <taxon>Chromadorea</taxon>
        <taxon>Rhabditida</taxon>
        <taxon>Rhabditina</taxon>
        <taxon>Rhabditomorpha</taxon>
        <taxon>Rhabditoidea</taxon>
        <taxon>Rhabditidae</taxon>
        <taxon>Diploscapter</taxon>
    </lineage>
</organism>
<dbReference type="STRING" id="2018661.A0A2A2LCU3"/>
<feature type="domain" description="Peptidase S1" evidence="3">
    <location>
        <begin position="2"/>
        <end position="338"/>
    </location>
</feature>
<dbReference type="InterPro" id="IPR043504">
    <property type="entry name" value="Peptidase_S1_PA_chymotrypsin"/>
</dbReference>
<dbReference type="PROSITE" id="PS50240">
    <property type="entry name" value="TRYPSIN_DOM"/>
    <property type="match status" value="1"/>
</dbReference>
<dbReference type="Pfam" id="PF00089">
    <property type="entry name" value="Trypsin"/>
    <property type="match status" value="1"/>
</dbReference>
<comment type="similarity">
    <text evidence="2">Belongs to the peptidase S1 family. CLIP subfamily.</text>
</comment>
<dbReference type="SMART" id="SM00020">
    <property type="entry name" value="Tryp_SPc"/>
    <property type="match status" value="1"/>
</dbReference>
<keyword evidence="5" id="KW-1185">Reference proteome</keyword>
<dbReference type="InterPro" id="IPR009003">
    <property type="entry name" value="Peptidase_S1_PA"/>
</dbReference>
<dbReference type="AlphaFoldDB" id="A0A2A2LCU3"/>
<dbReference type="GO" id="GO:0004252">
    <property type="term" value="F:serine-type endopeptidase activity"/>
    <property type="evidence" value="ECO:0007669"/>
    <property type="project" value="InterPro"/>
</dbReference>
<comment type="caution">
    <text evidence="4">The sequence shown here is derived from an EMBL/GenBank/DDBJ whole genome shotgun (WGS) entry which is preliminary data.</text>
</comment>
<name>A0A2A2LCU3_9BILA</name>
<dbReference type="PANTHER" id="PTHR24256">
    <property type="entry name" value="TRYPTASE-RELATED"/>
    <property type="match status" value="1"/>
</dbReference>
<evidence type="ECO:0000256" key="2">
    <source>
        <dbReference type="ARBA" id="ARBA00024195"/>
    </source>
</evidence>
<dbReference type="Gene3D" id="2.40.10.10">
    <property type="entry name" value="Trypsin-like serine proteases"/>
    <property type="match status" value="1"/>
</dbReference>
<sequence>MIYGGDRVHSTFEAPWSTYISQELLNYDAITEEPFINADTLVTGSLISPHHVLTAGHVLSEDMLDNCINHTFAFKPSANMAVSFGGISYDDTSPDKYRVRRKVSRVYTPKNLFANELPGLLEEAGCPSSNTSDPDEFRNFNDIAILEFDRPVEYDWFIIPVCLASKRHADDKKYEYFGYGVSGTFPEELKLGVLKYGSVREIPCENASFEFVNETDILCTQHVNNLRASACEGDSGSAIVSSFDNGRRWQAHGIFSRINADYCRASDMGNEDVVSNMAGAWTSVYDHRHFICSATGICVGDAEDLGESAYRVDTLVTLEKLKEIYQNELSKWYQKRNETAD</sequence>
<gene>
    <name evidence="4" type="ORF">WR25_05280</name>
</gene>
<evidence type="ECO:0000259" key="3">
    <source>
        <dbReference type="PROSITE" id="PS50240"/>
    </source>
</evidence>
<keyword evidence="1" id="KW-1015">Disulfide bond</keyword>
<dbReference type="Proteomes" id="UP000218231">
    <property type="component" value="Unassembled WGS sequence"/>
</dbReference>
<reference evidence="4 5" key="1">
    <citation type="journal article" date="2017" name="Curr. Biol.">
        <title>Genome architecture and evolution of a unichromosomal asexual nematode.</title>
        <authorList>
            <person name="Fradin H."/>
            <person name="Zegar C."/>
            <person name="Gutwein M."/>
            <person name="Lucas J."/>
            <person name="Kovtun M."/>
            <person name="Corcoran D."/>
            <person name="Baugh L.R."/>
            <person name="Kiontke K."/>
            <person name="Gunsalus K."/>
            <person name="Fitch D.H."/>
            <person name="Piano F."/>
        </authorList>
    </citation>
    <scope>NUCLEOTIDE SEQUENCE [LARGE SCALE GENOMIC DNA]</scope>
    <source>
        <strain evidence="4">PF1309</strain>
    </source>
</reference>
<dbReference type="SUPFAM" id="SSF50494">
    <property type="entry name" value="Trypsin-like serine proteases"/>
    <property type="match status" value="1"/>
</dbReference>
<dbReference type="InterPro" id="IPR001254">
    <property type="entry name" value="Trypsin_dom"/>
</dbReference>
<accession>A0A2A2LCU3</accession>
<protein>
    <recommendedName>
        <fullName evidence="3">Peptidase S1 domain-containing protein</fullName>
    </recommendedName>
</protein>
<dbReference type="OrthoDB" id="5820960at2759"/>
<evidence type="ECO:0000256" key="1">
    <source>
        <dbReference type="ARBA" id="ARBA00023157"/>
    </source>
</evidence>
<evidence type="ECO:0000313" key="4">
    <source>
        <dbReference type="EMBL" id="PAV83915.1"/>
    </source>
</evidence>
<dbReference type="GO" id="GO:0006508">
    <property type="term" value="P:proteolysis"/>
    <property type="evidence" value="ECO:0007669"/>
    <property type="project" value="InterPro"/>
</dbReference>
<dbReference type="InterPro" id="IPR001314">
    <property type="entry name" value="Peptidase_S1A"/>
</dbReference>
<dbReference type="PRINTS" id="PR00722">
    <property type="entry name" value="CHYMOTRYPSIN"/>
</dbReference>
<dbReference type="EMBL" id="LIAE01006906">
    <property type="protein sequence ID" value="PAV83915.1"/>
    <property type="molecule type" value="Genomic_DNA"/>
</dbReference>
<dbReference type="InterPro" id="IPR051487">
    <property type="entry name" value="Ser/Thr_Proteases_Immune/Dev"/>
</dbReference>
<evidence type="ECO:0000313" key="5">
    <source>
        <dbReference type="Proteomes" id="UP000218231"/>
    </source>
</evidence>